<dbReference type="GO" id="GO:1901678">
    <property type="term" value="P:iron coordination entity transport"/>
    <property type="evidence" value="ECO:0007669"/>
    <property type="project" value="UniProtKB-ARBA"/>
</dbReference>
<evidence type="ECO:0000256" key="5">
    <source>
        <dbReference type="SAM" id="SignalP"/>
    </source>
</evidence>
<dbReference type="Proteomes" id="UP000217507">
    <property type="component" value="Chromosome"/>
</dbReference>
<dbReference type="GO" id="GO:0030288">
    <property type="term" value="C:outer membrane-bounded periplasmic space"/>
    <property type="evidence" value="ECO:0007669"/>
    <property type="project" value="TreeGrafter"/>
</dbReference>
<comment type="similarity">
    <text evidence="2">Belongs to the bacterial solute-binding protein 8 family.</text>
</comment>
<dbReference type="PANTHER" id="PTHR30532:SF25">
    <property type="entry name" value="IRON(III) DICITRATE-BINDING PERIPLASMIC PROTEIN"/>
    <property type="match status" value="1"/>
</dbReference>
<evidence type="ECO:0000313" key="8">
    <source>
        <dbReference type="Proteomes" id="UP000217507"/>
    </source>
</evidence>
<dbReference type="AlphaFoldDB" id="A0A1Z4KGX6"/>
<dbReference type="EMBL" id="AP018216">
    <property type="protein sequence ID" value="BAY68228.1"/>
    <property type="molecule type" value="Genomic_DNA"/>
</dbReference>
<feature type="domain" description="Fe/B12 periplasmic-binding" evidence="6">
    <location>
        <begin position="61"/>
        <end position="319"/>
    </location>
</feature>
<dbReference type="PANTHER" id="PTHR30532">
    <property type="entry name" value="IRON III DICITRATE-BINDING PERIPLASMIC PROTEIN"/>
    <property type="match status" value="1"/>
</dbReference>
<accession>A0A1Z4KGX6</accession>
<proteinExistence type="inferred from homology"/>
<dbReference type="PROSITE" id="PS50983">
    <property type="entry name" value="FE_B12_PBP"/>
    <property type="match status" value="1"/>
</dbReference>
<dbReference type="InterPro" id="IPR002491">
    <property type="entry name" value="ABC_transptr_periplasmic_BD"/>
</dbReference>
<keyword evidence="3" id="KW-0813">Transport</keyword>
<evidence type="ECO:0000259" key="6">
    <source>
        <dbReference type="PROSITE" id="PS50983"/>
    </source>
</evidence>
<evidence type="ECO:0000256" key="2">
    <source>
        <dbReference type="ARBA" id="ARBA00008814"/>
    </source>
</evidence>
<feature type="chain" id="PRO_5011111918" evidence="5">
    <location>
        <begin position="23"/>
        <end position="319"/>
    </location>
</feature>
<organism evidence="7 8">
    <name type="scientific">Trichormus variabilis NIES-23</name>
    <dbReference type="NCBI Taxonomy" id="1973479"/>
    <lineage>
        <taxon>Bacteria</taxon>
        <taxon>Bacillati</taxon>
        <taxon>Cyanobacteriota</taxon>
        <taxon>Cyanophyceae</taxon>
        <taxon>Nostocales</taxon>
        <taxon>Nostocaceae</taxon>
        <taxon>Trichormus</taxon>
    </lineage>
</organism>
<dbReference type="SUPFAM" id="SSF53807">
    <property type="entry name" value="Helical backbone' metal receptor"/>
    <property type="match status" value="1"/>
</dbReference>
<name>A0A1Z4KGX6_ANAVA</name>
<reference evidence="7 8" key="1">
    <citation type="submission" date="2017-06" db="EMBL/GenBank/DDBJ databases">
        <title>Genome sequencing of cyanobaciteial culture collection at National Institute for Environmental Studies (NIES).</title>
        <authorList>
            <person name="Hirose Y."/>
            <person name="Shimura Y."/>
            <person name="Fujisawa T."/>
            <person name="Nakamura Y."/>
            <person name="Kawachi M."/>
        </authorList>
    </citation>
    <scope>NUCLEOTIDE SEQUENCE [LARGE SCALE GENOMIC DNA]</scope>
    <source>
        <strain evidence="7 8">NIES-23</strain>
    </source>
</reference>
<feature type="signal peptide" evidence="5">
    <location>
        <begin position="1"/>
        <end position="22"/>
    </location>
</feature>
<gene>
    <name evidence="7" type="ORF">NIES23_10120</name>
</gene>
<dbReference type="Pfam" id="PF01497">
    <property type="entry name" value="Peripla_BP_2"/>
    <property type="match status" value="1"/>
</dbReference>
<keyword evidence="4 5" id="KW-0732">Signal</keyword>
<evidence type="ECO:0000256" key="4">
    <source>
        <dbReference type="ARBA" id="ARBA00022729"/>
    </source>
</evidence>
<evidence type="ECO:0000313" key="7">
    <source>
        <dbReference type="EMBL" id="BAY68228.1"/>
    </source>
</evidence>
<evidence type="ECO:0000256" key="3">
    <source>
        <dbReference type="ARBA" id="ARBA00022448"/>
    </source>
</evidence>
<dbReference type="InterPro" id="IPR051313">
    <property type="entry name" value="Bact_iron-sidero_bind"/>
</dbReference>
<protein>
    <submittedName>
        <fullName evidence="7">Iron(III) dicitrate-binding periplasmic protein</fullName>
    </submittedName>
</protein>
<sequence>MYKIRRGLGFFGLTLMAVVLFSACTNNVSQKLTNSAELLPSQCRIVKHLTGETCVPNIPQRIIAASEPALEAALILDFKPIGTTNYAQQADYLRERFESSDSVGLDSRQLSLEKILTIKPDLILATDDYGEQQELYDRLSQMAPTVIAKWWDGQSIRWKECFQLFAQAFGKTSEAEETVNAYNQRIAELQQQMGDRLPNTVISIIEIYPDRIRLYGKTKTVSLSSTIIEDIGLPRPPSQEEGMDISLESIGDADGDIIFLTARDPEAQLYQQVLNHPLWKQLKAVQAGKVYKVENSYWGGSGYIAANLVLDDLFKYLVK</sequence>
<dbReference type="Gene3D" id="3.40.50.1980">
    <property type="entry name" value="Nitrogenase molybdenum iron protein domain"/>
    <property type="match status" value="2"/>
</dbReference>
<comment type="subcellular location">
    <subcellularLocation>
        <location evidence="1">Cell envelope</location>
    </subcellularLocation>
</comment>
<dbReference type="CDD" id="cd01146">
    <property type="entry name" value="FhuD"/>
    <property type="match status" value="1"/>
</dbReference>
<dbReference type="PROSITE" id="PS51257">
    <property type="entry name" value="PROKAR_LIPOPROTEIN"/>
    <property type="match status" value="1"/>
</dbReference>
<evidence type="ECO:0000256" key="1">
    <source>
        <dbReference type="ARBA" id="ARBA00004196"/>
    </source>
</evidence>